<organism evidence="3 4">
    <name type="scientific">Actinosynnema pretiosum subsp. pretiosum</name>
    <dbReference type="NCBI Taxonomy" id="103721"/>
    <lineage>
        <taxon>Bacteria</taxon>
        <taxon>Bacillati</taxon>
        <taxon>Actinomycetota</taxon>
        <taxon>Actinomycetes</taxon>
        <taxon>Pseudonocardiales</taxon>
        <taxon>Pseudonocardiaceae</taxon>
        <taxon>Actinosynnema</taxon>
    </lineage>
</organism>
<dbReference type="AlphaFoldDB" id="A0AA45LA33"/>
<dbReference type="Proteomes" id="UP000677152">
    <property type="component" value="Chromosome"/>
</dbReference>
<evidence type="ECO:0000256" key="1">
    <source>
        <dbReference type="SAM" id="MobiDB-lite"/>
    </source>
</evidence>
<protein>
    <submittedName>
        <fullName evidence="3">DUF4132 domain-containing protein</fullName>
    </submittedName>
</protein>
<proteinExistence type="predicted"/>
<dbReference type="InterPro" id="IPR025406">
    <property type="entry name" value="DUF4132"/>
</dbReference>
<reference evidence="3" key="1">
    <citation type="submission" date="2021-04" db="EMBL/GenBank/DDBJ databases">
        <title>Genomic sequence of Actinosynnema pretiosum subsp. pretiosum ATCC 31280 (C-14919).</title>
        <authorList>
            <person name="Bai L."/>
            <person name="Wang X."/>
            <person name="Xiao Y."/>
        </authorList>
    </citation>
    <scope>NUCLEOTIDE SEQUENCE</scope>
    <source>
        <strain evidence="3">ATCC 31280</strain>
    </source>
</reference>
<evidence type="ECO:0000313" key="4">
    <source>
        <dbReference type="Proteomes" id="UP000677152"/>
    </source>
</evidence>
<feature type="region of interest" description="Disordered" evidence="1">
    <location>
        <begin position="1"/>
        <end position="46"/>
    </location>
</feature>
<dbReference type="EMBL" id="CP073249">
    <property type="protein sequence ID" value="QUF05545.1"/>
    <property type="molecule type" value="Genomic_DNA"/>
</dbReference>
<accession>A0AA45LA33</accession>
<name>A0AA45LA33_9PSEU</name>
<feature type="domain" description="DUF4132" evidence="2">
    <location>
        <begin position="843"/>
        <end position="1024"/>
    </location>
</feature>
<evidence type="ECO:0000259" key="2">
    <source>
        <dbReference type="Pfam" id="PF13569"/>
    </source>
</evidence>
<gene>
    <name evidence="3" type="ORF">KCV87_05455</name>
</gene>
<evidence type="ECO:0000313" key="3">
    <source>
        <dbReference type="EMBL" id="QUF05545.1"/>
    </source>
</evidence>
<sequence length="1116" mass="120883">MPQENAGAAAREWPDEEAFAPGRLARSHHPRHDQEPPRYQSPPEAEGVLASLVARHPDVLAKALAHSRSDPELVASARRHRDGPPDPLGAAVLLEVLAVNTPHHQREVLRLVAAEWVVEHGVEFAAQAVVELAEVSAERVERSLEGQLRVVRRSAPGRFSFYWHGLQCATEVRRALAPAGDEDYARVVALLDGTRSRGPKAGVLASFLAPTETGWLDELLVAGVAQRADTVESAMLLSSASTRAQAERVLADAGTWGLHRDPRVAATLLRTLGPEAAGTFVAAFDRADADMTRKLAGYLVAIPTDEALRALVERAEDRRVRPLLQEAVRAYPRRAARLLAEALAGGGKSVDALLRSHLTAFPELAEEVLPGLPDDQRAAAEALLVPAGPALPQAPPELLPEVLTSPPWTRPRPKAPPALTDLAPAGESALVWKPGEEREWAAESDHNVPYHRTVDWDEELRRGLQRVGTISYMSLLHAPVEVALPLLGVFVPKHNWNIHSWGRALIARFGPRALDRLLLAPVNADVLRVFAPVLDQRVADLMADALGKKKLRWQGLAWLARHGAAALPFLLPAALGKAGRARSAARDAVAVVAEAEGRDVVVEAARAHWGDRAAEVTALVLRIDPLTVLPSKLPAHPAWLDVATLPGIRVRGHELALPPGSAADVVTMLTLCSAGEPYAGLAQVREACDGRSLAEFGWEVFDRWRQAALPPKDGWALAALGAVGDDEVVRRLSPLVRAWPGEGGHTRAVAGLDVLADIGTDVALTHLNGIADKARFAGLKKRAREKIAQVADKLDLTPEQLADRVVPHFDLSGSEALVLDYGPRRFLVGFDEQLRPTVADEDGARRKALPKPGAKDDAELAQAAWARFAALKKDLRVIAGDQVRRLERAMVGGRAWGADEFTRFLVGHPVLVHLVRRLVWVAVDGQVTRSFRVAEDTTLSGPADEPFELADGEHVLVAHPLRLGEDLAAWSELFADYEILQPFPQLSRPAHRLSEEERADTRLRRFEGAKLPVREVLSLLSRGWQRTEPLDGGVEAGLAKPVPGGRYAVVTLDPGLVAGDLDAIGDEQELSEIFLSDEARGYRWGRERQLGLGELDVISASELVEDFVALTGRAGG</sequence>
<dbReference type="Pfam" id="PF13569">
    <property type="entry name" value="DUF4132"/>
    <property type="match status" value="1"/>
</dbReference>